<keyword evidence="4" id="KW-1185">Reference proteome</keyword>
<evidence type="ECO:0000313" key="3">
    <source>
        <dbReference type="EMBL" id="KNC49035.1"/>
    </source>
</evidence>
<evidence type="ECO:0000256" key="2">
    <source>
        <dbReference type="SAM" id="SignalP"/>
    </source>
</evidence>
<evidence type="ECO:0008006" key="5">
    <source>
        <dbReference type="Google" id="ProtNLM"/>
    </source>
</evidence>
<evidence type="ECO:0000256" key="1">
    <source>
        <dbReference type="SAM" id="Phobius"/>
    </source>
</evidence>
<dbReference type="AlphaFoldDB" id="A0A0L0D9V7"/>
<protein>
    <recommendedName>
        <fullName evidence="5">CNNM transmembrane domain-containing protein</fullName>
    </recommendedName>
</protein>
<keyword evidence="2" id="KW-0732">Signal</keyword>
<reference evidence="3 4" key="1">
    <citation type="submission" date="2010-05" db="EMBL/GenBank/DDBJ databases">
        <title>The Genome Sequence of Thecamonas trahens ATCC 50062.</title>
        <authorList>
            <consortium name="The Broad Institute Genome Sequencing Platform"/>
            <person name="Russ C."/>
            <person name="Cuomo C."/>
            <person name="Shea T."/>
            <person name="Young S.K."/>
            <person name="Zeng Q."/>
            <person name="Koehrsen M."/>
            <person name="Haas B."/>
            <person name="Borodovsky M."/>
            <person name="Guigo R."/>
            <person name="Alvarado L."/>
            <person name="Berlin A."/>
            <person name="Bochicchio J."/>
            <person name="Borenstein D."/>
            <person name="Chapman S."/>
            <person name="Chen Z."/>
            <person name="Freedman E."/>
            <person name="Gellesch M."/>
            <person name="Goldberg J."/>
            <person name="Griggs A."/>
            <person name="Gujja S."/>
            <person name="Heilman E."/>
            <person name="Heiman D."/>
            <person name="Hepburn T."/>
            <person name="Howarth C."/>
            <person name="Jen D."/>
            <person name="Larson L."/>
            <person name="Mehta T."/>
            <person name="Park D."/>
            <person name="Pearson M."/>
            <person name="Roberts A."/>
            <person name="Saif S."/>
            <person name="Shenoy N."/>
            <person name="Sisk P."/>
            <person name="Stolte C."/>
            <person name="Sykes S."/>
            <person name="Thomson T."/>
            <person name="Walk T."/>
            <person name="White J."/>
            <person name="Yandava C."/>
            <person name="Burger G."/>
            <person name="Gray M.W."/>
            <person name="Holland P.W.H."/>
            <person name="King N."/>
            <person name="Lang F.B.F."/>
            <person name="Roger A.J."/>
            <person name="Ruiz-Trillo I."/>
            <person name="Lander E."/>
            <person name="Nusbaum C."/>
        </authorList>
    </citation>
    <scope>NUCLEOTIDE SEQUENCE [LARGE SCALE GENOMIC DNA]</scope>
    <source>
        <strain evidence="3 4">ATCC 50062</strain>
    </source>
</reference>
<keyword evidence="1" id="KW-1133">Transmembrane helix</keyword>
<proteinExistence type="predicted"/>
<sequence>MAGLTAFVILLLAAAILFLGLGLPTFTHRDDLDKSLYNNPIYTREVSLTNQTCYKALRDAVGDDGFVGDILGDIIPGSLVTSITLLSTGVPPLVFTVAPRSLHLHLARNLGFWHAVGSDVSFGVFSSSTSEIDLQVEISEDARLCITRLSMCTARDCRLGALALLAGLEDHGVSSLLFKSDGGALFSWGGDNGLTIHNYWHSLDRATVVFGSILVIVGFGVVIAAGMFWPEVLALLGKATVRVPLETDEDMQINVAVAQARGLPVLAFFGTLMVLNSEAGLVAVIKGS</sequence>
<keyword evidence="1" id="KW-0472">Membrane</keyword>
<dbReference type="Proteomes" id="UP000054408">
    <property type="component" value="Unassembled WGS sequence"/>
</dbReference>
<feature type="signal peptide" evidence="2">
    <location>
        <begin position="1"/>
        <end position="22"/>
    </location>
</feature>
<evidence type="ECO:0000313" key="4">
    <source>
        <dbReference type="Proteomes" id="UP000054408"/>
    </source>
</evidence>
<feature type="transmembrane region" description="Helical" evidence="1">
    <location>
        <begin position="208"/>
        <end position="229"/>
    </location>
</feature>
<gene>
    <name evidence="3" type="ORF">AMSG_04780</name>
</gene>
<dbReference type="EMBL" id="GL349452">
    <property type="protein sequence ID" value="KNC49035.1"/>
    <property type="molecule type" value="Genomic_DNA"/>
</dbReference>
<feature type="chain" id="PRO_5005537245" description="CNNM transmembrane domain-containing protein" evidence="2">
    <location>
        <begin position="23"/>
        <end position="288"/>
    </location>
</feature>
<dbReference type="GeneID" id="25564306"/>
<name>A0A0L0D9V7_THETB</name>
<accession>A0A0L0D9V7</accession>
<feature type="transmembrane region" description="Helical" evidence="1">
    <location>
        <begin position="265"/>
        <end position="285"/>
    </location>
</feature>
<dbReference type="RefSeq" id="XP_013758445.1">
    <property type="nucleotide sequence ID" value="XM_013902991.1"/>
</dbReference>
<organism evidence="3 4">
    <name type="scientific">Thecamonas trahens ATCC 50062</name>
    <dbReference type="NCBI Taxonomy" id="461836"/>
    <lineage>
        <taxon>Eukaryota</taxon>
        <taxon>Apusozoa</taxon>
        <taxon>Apusomonadida</taxon>
        <taxon>Apusomonadidae</taxon>
        <taxon>Thecamonas</taxon>
    </lineage>
</organism>
<keyword evidence="1" id="KW-0812">Transmembrane</keyword>